<dbReference type="Pfam" id="PF00816">
    <property type="entry name" value="Histone_HNS"/>
    <property type="match status" value="1"/>
</dbReference>
<dbReference type="SUPFAM" id="SSF81273">
    <property type="entry name" value="H-NS histone-like proteins"/>
    <property type="match status" value="1"/>
</dbReference>
<dbReference type="STRING" id="1122198.SAMN02745729_105173"/>
<dbReference type="InterPro" id="IPR037150">
    <property type="entry name" value="H-NS_C_dom_sf"/>
</dbReference>
<organism evidence="3 4">
    <name type="scientific">Marinobacterium iners DSM 11526</name>
    <dbReference type="NCBI Taxonomy" id="1122198"/>
    <lineage>
        <taxon>Bacteria</taxon>
        <taxon>Pseudomonadati</taxon>
        <taxon>Pseudomonadota</taxon>
        <taxon>Gammaproteobacteria</taxon>
        <taxon>Oceanospirillales</taxon>
        <taxon>Oceanospirillaceae</taxon>
        <taxon>Marinobacterium</taxon>
    </lineage>
</organism>
<dbReference type="RefSeq" id="WP_091825576.1">
    <property type="nucleotide sequence ID" value="NZ_FNRJ01000005.1"/>
</dbReference>
<accession>A0A1H4CVR3</accession>
<dbReference type="InterPro" id="IPR054180">
    <property type="entry name" value="H-NS-like_N"/>
</dbReference>
<name>A0A1H4CVR3_9GAMM</name>
<keyword evidence="4" id="KW-1185">Reference proteome</keyword>
<keyword evidence="3" id="KW-0238">DNA-binding</keyword>
<gene>
    <name evidence="3" type="ORF">SAMN02745729_105173</name>
</gene>
<dbReference type="AlphaFoldDB" id="A0A1H4CVR3"/>
<feature type="coiled-coil region" evidence="1">
    <location>
        <begin position="26"/>
        <end position="78"/>
    </location>
</feature>
<dbReference type="GO" id="GO:0003677">
    <property type="term" value="F:DNA binding"/>
    <property type="evidence" value="ECO:0007669"/>
    <property type="project" value="UniProtKB-KW"/>
</dbReference>
<dbReference type="EMBL" id="FNRJ01000005">
    <property type="protein sequence ID" value="SEA64480.1"/>
    <property type="molecule type" value="Genomic_DNA"/>
</dbReference>
<dbReference type="Gene3D" id="1.10.287.1050">
    <property type="entry name" value="H-NS histone-like proteins"/>
    <property type="match status" value="1"/>
</dbReference>
<dbReference type="SMART" id="SM00528">
    <property type="entry name" value="HNS"/>
    <property type="match status" value="1"/>
</dbReference>
<evidence type="ECO:0000313" key="3">
    <source>
        <dbReference type="EMBL" id="SEA64480.1"/>
    </source>
</evidence>
<protein>
    <submittedName>
        <fullName evidence="3">DNA-binding protein H-NS</fullName>
    </submittedName>
</protein>
<dbReference type="InterPro" id="IPR027454">
    <property type="entry name" value="Histone_HNS_N"/>
</dbReference>
<reference evidence="4" key="1">
    <citation type="submission" date="2016-10" db="EMBL/GenBank/DDBJ databases">
        <authorList>
            <person name="Varghese N."/>
            <person name="Submissions S."/>
        </authorList>
    </citation>
    <scope>NUCLEOTIDE SEQUENCE [LARGE SCALE GENOMIC DNA]</scope>
    <source>
        <strain evidence="4">DSM 11526</strain>
    </source>
</reference>
<evidence type="ECO:0000256" key="1">
    <source>
        <dbReference type="SAM" id="Coils"/>
    </source>
</evidence>
<dbReference type="Pfam" id="PF22470">
    <property type="entry name" value="Histone_HNS_N"/>
    <property type="match status" value="1"/>
</dbReference>
<evidence type="ECO:0000313" key="4">
    <source>
        <dbReference type="Proteomes" id="UP000242469"/>
    </source>
</evidence>
<proteinExistence type="predicted"/>
<dbReference type="InterPro" id="IPR027444">
    <property type="entry name" value="H-NS_C_dom"/>
</dbReference>
<dbReference type="Gene3D" id="4.10.430.10">
    <property type="entry name" value="Histone-like protein H-NS, C-terminal domain"/>
    <property type="match status" value="1"/>
</dbReference>
<feature type="domain" description="DNA-binding protein H-NS-like C-terminal" evidence="2">
    <location>
        <begin position="82"/>
        <end position="128"/>
    </location>
</feature>
<sequence length="132" mass="15374">MTDFNKILTRKNSLRKHCQEMTLAEIDKVITDLNDIRLELEEAKLREEQEQQAKKHQVEEIQRLMREAGIGLEELKQNVEPVARKKAVKAKYVIKDSEGNEHAWSGRGRTPVAFREYMDANNLTKEQLPTVD</sequence>
<dbReference type="Proteomes" id="UP000242469">
    <property type="component" value="Unassembled WGS sequence"/>
</dbReference>
<keyword evidence="1" id="KW-0175">Coiled coil</keyword>
<evidence type="ECO:0000259" key="2">
    <source>
        <dbReference type="SMART" id="SM00528"/>
    </source>
</evidence>
<dbReference type="OrthoDB" id="6088948at2"/>
<dbReference type="GO" id="GO:0046983">
    <property type="term" value="F:protein dimerization activity"/>
    <property type="evidence" value="ECO:0007669"/>
    <property type="project" value="InterPro"/>
</dbReference>